<reference evidence="2 3" key="1">
    <citation type="submission" date="2019-08" db="EMBL/GenBank/DDBJ databases">
        <title>Deep-cultivation of Planctomycetes and their phenomic and genomic characterization uncovers novel biology.</title>
        <authorList>
            <person name="Wiegand S."/>
            <person name="Jogler M."/>
            <person name="Boedeker C."/>
            <person name="Pinto D."/>
            <person name="Vollmers J."/>
            <person name="Rivas-Marin E."/>
            <person name="Kohn T."/>
            <person name="Peeters S.H."/>
            <person name="Heuer A."/>
            <person name="Rast P."/>
            <person name="Oberbeckmann S."/>
            <person name="Bunk B."/>
            <person name="Jeske O."/>
            <person name="Meyerdierks A."/>
            <person name="Storesund J.E."/>
            <person name="Kallscheuer N."/>
            <person name="Luecker S."/>
            <person name="Lage O.M."/>
            <person name="Pohl T."/>
            <person name="Merkel B.J."/>
            <person name="Hornburger P."/>
            <person name="Mueller R.-W."/>
            <person name="Bruemmer F."/>
            <person name="Labrenz M."/>
            <person name="Spormann A.M."/>
            <person name="Op Den Camp H."/>
            <person name="Overmann J."/>
            <person name="Amann R."/>
            <person name="Jetten M.S.M."/>
            <person name="Mascher T."/>
            <person name="Medema M.H."/>
            <person name="Devos D.P."/>
            <person name="Kaster A.-K."/>
            <person name="Ovreas L."/>
            <person name="Rohde M."/>
            <person name="Galperin M.Y."/>
            <person name="Jogler C."/>
        </authorList>
    </citation>
    <scope>NUCLEOTIDE SEQUENCE [LARGE SCALE GENOMIC DNA]</scope>
    <source>
        <strain evidence="2 3">LF1</strain>
    </source>
</reference>
<gene>
    <name evidence="2" type="ORF">LF1_53990</name>
</gene>
<evidence type="ECO:0000313" key="3">
    <source>
        <dbReference type="Proteomes" id="UP000322699"/>
    </source>
</evidence>
<evidence type="ECO:0000256" key="1">
    <source>
        <dbReference type="SAM" id="SignalP"/>
    </source>
</evidence>
<keyword evidence="1" id="KW-0732">Signal</keyword>
<feature type="chain" id="PRO_5023011453" description="PsbP C-terminal domain-containing protein" evidence="1">
    <location>
        <begin position="22"/>
        <end position="187"/>
    </location>
</feature>
<dbReference type="AlphaFoldDB" id="A0A5B1CCE5"/>
<dbReference type="RefSeq" id="WP_068267177.1">
    <property type="nucleotide sequence ID" value="NZ_LWSK01000166.1"/>
</dbReference>
<keyword evidence="3" id="KW-1185">Reference proteome</keyword>
<sequence length="187" mass="20997" precursor="true">MLNCKTWIPIIVSLVATVAHAEKPNLPSPPTGFEWQWCEDVSVGILKPHQWHYKTARKNATRGYFITQENIEDTGGFNTGLSLNVIPGVGMKRGGTASEFAKLFIQEATKEKESVLLVIPPNQAGPAQTFGCRIKKDGSVIHNFLIADDANDVVYMFIYESPEQDWEEAWSKGQTMLRKLYIDLPEQ</sequence>
<evidence type="ECO:0008006" key="4">
    <source>
        <dbReference type="Google" id="ProtNLM"/>
    </source>
</evidence>
<accession>A0A5B1CCE5</accession>
<dbReference type="Proteomes" id="UP000322699">
    <property type="component" value="Unassembled WGS sequence"/>
</dbReference>
<organism evidence="2 3">
    <name type="scientific">Rubripirellula obstinata</name>
    <dbReference type="NCBI Taxonomy" id="406547"/>
    <lineage>
        <taxon>Bacteria</taxon>
        <taxon>Pseudomonadati</taxon>
        <taxon>Planctomycetota</taxon>
        <taxon>Planctomycetia</taxon>
        <taxon>Pirellulales</taxon>
        <taxon>Pirellulaceae</taxon>
        <taxon>Rubripirellula</taxon>
    </lineage>
</organism>
<protein>
    <recommendedName>
        <fullName evidence="4">PsbP C-terminal domain-containing protein</fullName>
    </recommendedName>
</protein>
<dbReference type="EMBL" id="VRLW01000003">
    <property type="protein sequence ID" value="KAA1257250.1"/>
    <property type="molecule type" value="Genomic_DNA"/>
</dbReference>
<proteinExistence type="predicted"/>
<feature type="signal peptide" evidence="1">
    <location>
        <begin position="1"/>
        <end position="21"/>
    </location>
</feature>
<evidence type="ECO:0000313" key="2">
    <source>
        <dbReference type="EMBL" id="KAA1257250.1"/>
    </source>
</evidence>
<dbReference type="OrthoDB" id="289557at2"/>
<name>A0A5B1CCE5_9BACT</name>
<comment type="caution">
    <text evidence="2">The sequence shown here is derived from an EMBL/GenBank/DDBJ whole genome shotgun (WGS) entry which is preliminary data.</text>
</comment>